<reference evidence="9 10" key="1">
    <citation type="journal article" date="2022" name="Nat. Ecol. Evol.">
        <title>A masculinizing supergene underlies an exaggerated male reproductive morph in a spider.</title>
        <authorList>
            <person name="Hendrickx F."/>
            <person name="De Corte Z."/>
            <person name="Sonet G."/>
            <person name="Van Belleghem S.M."/>
            <person name="Kostlbacher S."/>
            <person name="Vangestel C."/>
        </authorList>
    </citation>
    <scope>NUCLEOTIDE SEQUENCE [LARGE SCALE GENOMIC DNA]</scope>
    <source>
        <strain evidence="9">W744_W776</strain>
    </source>
</reference>
<feature type="transmembrane region" description="Helical" evidence="7">
    <location>
        <begin position="202"/>
        <end position="224"/>
    </location>
</feature>
<comment type="similarity">
    <text evidence="2">Belongs to the TMC family.</text>
</comment>
<dbReference type="EMBL" id="JAFNEN010000501">
    <property type="protein sequence ID" value="KAG8181681.1"/>
    <property type="molecule type" value="Genomic_DNA"/>
</dbReference>
<feature type="transmembrane region" description="Helical" evidence="7">
    <location>
        <begin position="374"/>
        <end position="398"/>
    </location>
</feature>
<name>A0AAV6UEL5_9ARAC</name>
<evidence type="ECO:0000313" key="9">
    <source>
        <dbReference type="EMBL" id="KAG8181681.1"/>
    </source>
</evidence>
<feature type="region of interest" description="Disordered" evidence="6">
    <location>
        <begin position="713"/>
        <end position="746"/>
    </location>
</feature>
<dbReference type="PANTHER" id="PTHR23302">
    <property type="entry name" value="TRANSMEMBRANE CHANNEL-RELATED"/>
    <property type="match status" value="1"/>
</dbReference>
<dbReference type="InterPro" id="IPR038900">
    <property type="entry name" value="TMC"/>
</dbReference>
<evidence type="ECO:0000259" key="8">
    <source>
        <dbReference type="Pfam" id="PF07810"/>
    </source>
</evidence>
<keyword evidence="5 7" id="KW-0472">Membrane</keyword>
<feature type="transmembrane region" description="Helical" evidence="7">
    <location>
        <begin position="489"/>
        <end position="508"/>
    </location>
</feature>
<dbReference type="GO" id="GO:0008381">
    <property type="term" value="F:mechanosensitive monoatomic ion channel activity"/>
    <property type="evidence" value="ECO:0007669"/>
    <property type="project" value="TreeGrafter"/>
</dbReference>
<evidence type="ECO:0000313" key="10">
    <source>
        <dbReference type="Proteomes" id="UP000827092"/>
    </source>
</evidence>
<evidence type="ECO:0000256" key="5">
    <source>
        <dbReference type="ARBA" id="ARBA00023136"/>
    </source>
</evidence>
<feature type="transmembrane region" description="Helical" evidence="7">
    <location>
        <begin position="445"/>
        <end position="468"/>
    </location>
</feature>
<protein>
    <recommendedName>
        <fullName evidence="8">TMC domain-containing protein</fullName>
    </recommendedName>
</protein>
<sequence length="836" mass="96466">MASNERNMHYLDENDFRNYGNQLQEDEYGYVDPTQRASNALISQLPSRHIDDLFSETQNEKNVPSGTLRKRNSQYQRTLQLKNATLNCHNLNIDAGKIYEILSADPNANEEEKLKTLREMHQSLTIKRQVKERLDADRRQKFATRTLGCTTRFKLGMSMAWHKFRHECKNISYFLEPWHSSIKTIQGKFGSEVASYFIFLRWLLYINLWNCFTTFCFVVIPQLLSQYFPNPNSHKNATMTGFSGFDLLTGSGWFSDSLLYFGHYSNEVIEVIPSFLYNMPLAFLLTIGVNSLINLFAVSSSITAYYRKNYVDTAGDIRNLFCNKIFSAWDYAIETENAAELQKQAFCNEIKEILYRRIKDQKRRTLMEKILQKSLNIIVTIFSLAAVVSVGYLTYILLDYKSLTVHVKILEDMTLSLTVTTISSVSYFLLKYATKLEYASKRMKIYFTMCRVVLLRIVMLGIIVYFWMTIYKPPRNMNVCYETELGKEIYRLILVNFLFSLIIFTLIGEGLRKLMSRFIPSLQQPQFDVAYNTLDLIYYQTLAWIAIFCMPLGSLLVIFILILLFYVKKSTLSSGYRPAKRSLSINEAHTFYLTLTFIMFFFAAFTVGYSIFGTEPSDCGPFRDYKWSGNVLKNVFLGKSRNFLTTLIGYITSPGVLFALFCALGLVVYYMRAKAKAHIAVIKKIREQLMLATKDKAFLLKLFDEAFCAQMQSKPSTNSNGKSKELNEPHRRKPKQPEETQPEIVFNEGYSDYSYRPVESPIRKKFDLGYTPANVPVNNPTDGSPMVAHNSSHSRVDGLRPSPRRGSSPLQTRKGPSHQHGFRHWGTEDTPNQSFH</sequence>
<comment type="subcellular location">
    <subcellularLocation>
        <location evidence="1">Membrane</location>
        <topology evidence="1">Multi-pass membrane protein</topology>
    </subcellularLocation>
</comment>
<dbReference type="InterPro" id="IPR012496">
    <property type="entry name" value="TMC_dom"/>
</dbReference>
<feature type="transmembrane region" description="Helical" evidence="7">
    <location>
        <begin position="647"/>
        <end position="670"/>
    </location>
</feature>
<feature type="transmembrane region" description="Helical" evidence="7">
    <location>
        <begin position="588"/>
        <end position="612"/>
    </location>
</feature>
<feature type="transmembrane region" description="Helical" evidence="7">
    <location>
        <begin position="275"/>
        <end position="298"/>
    </location>
</feature>
<organism evidence="9 10">
    <name type="scientific">Oedothorax gibbosus</name>
    <dbReference type="NCBI Taxonomy" id="931172"/>
    <lineage>
        <taxon>Eukaryota</taxon>
        <taxon>Metazoa</taxon>
        <taxon>Ecdysozoa</taxon>
        <taxon>Arthropoda</taxon>
        <taxon>Chelicerata</taxon>
        <taxon>Arachnida</taxon>
        <taxon>Araneae</taxon>
        <taxon>Araneomorphae</taxon>
        <taxon>Entelegynae</taxon>
        <taxon>Araneoidea</taxon>
        <taxon>Linyphiidae</taxon>
        <taxon>Erigoninae</taxon>
        <taxon>Oedothorax</taxon>
    </lineage>
</organism>
<proteinExistence type="inferred from homology"/>
<comment type="caution">
    <text evidence="9">The sequence shown here is derived from an EMBL/GenBank/DDBJ whole genome shotgun (WGS) entry which is preliminary data.</text>
</comment>
<evidence type="ECO:0000256" key="2">
    <source>
        <dbReference type="ARBA" id="ARBA00006510"/>
    </source>
</evidence>
<feature type="domain" description="TMC" evidence="8">
    <location>
        <begin position="480"/>
        <end position="581"/>
    </location>
</feature>
<keyword evidence="4 7" id="KW-1133">Transmembrane helix</keyword>
<dbReference type="Proteomes" id="UP000827092">
    <property type="component" value="Unassembled WGS sequence"/>
</dbReference>
<dbReference type="Pfam" id="PF07810">
    <property type="entry name" value="TMC"/>
    <property type="match status" value="1"/>
</dbReference>
<evidence type="ECO:0000256" key="7">
    <source>
        <dbReference type="SAM" id="Phobius"/>
    </source>
</evidence>
<gene>
    <name evidence="9" type="ORF">JTE90_019220</name>
</gene>
<accession>A0AAV6UEL5</accession>
<keyword evidence="3 7" id="KW-0812">Transmembrane</keyword>
<evidence type="ECO:0000256" key="4">
    <source>
        <dbReference type="ARBA" id="ARBA00022989"/>
    </source>
</evidence>
<feature type="region of interest" description="Disordered" evidence="6">
    <location>
        <begin position="775"/>
        <end position="836"/>
    </location>
</feature>
<keyword evidence="10" id="KW-1185">Reference proteome</keyword>
<dbReference type="PANTHER" id="PTHR23302:SF43">
    <property type="entry name" value="TMC DOMAIN-CONTAINING PROTEIN"/>
    <property type="match status" value="1"/>
</dbReference>
<feature type="transmembrane region" description="Helical" evidence="7">
    <location>
        <begin position="542"/>
        <end position="567"/>
    </location>
</feature>
<evidence type="ECO:0000256" key="6">
    <source>
        <dbReference type="SAM" id="MobiDB-lite"/>
    </source>
</evidence>
<evidence type="ECO:0000256" key="1">
    <source>
        <dbReference type="ARBA" id="ARBA00004141"/>
    </source>
</evidence>
<dbReference type="GO" id="GO:0005886">
    <property type="term" value="C:plasma membrane"/>
    <property type="evidence" value="ECO:0007669"/>
    <property type="project" value="InterPro"/>
</dbReference>
<evidence type="ECO:0000256" key="3">
    <source>
        <dbReference type="ARBA" id="ARBA00022692"/>
    </source>
</evidence>
<dbReference type="AlphaFoldDB" id="A0AAV6UEL5"/>